<comment type="similarity">
    <text evidence="2 13">Belongs to the TIM50 family.</text>
</comment>
<evidence type="ECO:0000256" key="2">
    <source>
        <dbReference type="ARBA" id="ARBA00006344"/>
    </source>
</evidence>
<protein>
    <recommendedName>
        <fullName evidence="3 13">Mitochondrial import inner membrane translocase subunit TIM50</fullName>
    </recommendedName>
</protein>
<feature type="region of interest" description="Disordered" evidence="15">
    <location>
        <begin position="416"/>
        <end position="437"/>
    </location>
</feature>
<feature type="compositionally biased region" description="Polar residues" evidence="15">
    <location>
        <begin position="427"/>
        <end position="437"/>
    </location>
</feature>
<evidence type="ECO:0000256" key="13">
    <source>
        <dbReference type="RuleBase" id="RU365079"/>
    </source>
</evidence>
<comment type="caution">
    <text evidence="17">The sequence shown here is derived from an EMBL/GenBank/DDBJ whole genome shotgun (WGS) entry which is preliminary data.</text>
</comment>
<keyword evidence="12" id="KW-0472">Membrane</keyword>
<dbReference type="InterPro" id="IPR036412">
    <property type="entry name" value="HAD-like_sf"/>
</dbReference>
<reference evidence="17 18" key="1">
    <citation type="submission" date="2016-04" db="EMBL/GenBank/DDBJ databases">
        <title>Evolutionary innovation and constraint leading to complex multicellularity in the Ascomycota.</title>
        <authorList>
            <person name="Cisse O."/>
            <person name="Nguyen A."/>
            <person name="Hewitt D.A."/>
            <person name="Jedd G."/>
            <person name="Stajich J.E."/>
        </authorList>
    </citation>
    <scope>NUCLEOTIDE SEQUENCE [LARGE SCALE GENOMIC DNA]</scope>
    <source>
        <strain evidence="17 18">DAH-3</strain>
    </source>
</reference>
<dbReference type="CDD" id="cd07521">
    <property type="entry name" value="HAD_FCP1-like"/>
    <property type="match status" value="1"/>
</dbReference>
<evidence type="ECO:0000256" key="15">
    <source>
        <dbReference type="SAM" id="MobiDB-lite"/>
    </source>
</evidence>
<evidence type="ECO:0000256" key="7">
    <source>
        <dbReference type="ARBA" id="ARBA00022927"/>
    </source>
</evidence>
<dbReference type="EMBL" id="LXFE01000532">
    <property type="protein sequence ID" value="OLL24969.1"/>
    <property type="molecule type" value="Genomic_DNA"/>
</dbReference>
<dbReference type="PROSITE" id="PS50969">
    <property type="entry name" value="FCP1"/>
    <property type="match status" value="1"/>
</dbReference>
<evidence type="ECO:0000256" key="1">
    <source>
        <dbReference type="ARBA" id="ARBA00004434"/>
    </source>
</evidence>
<keyword evidence="4 13" id="KW-0813">Transport</keyword>
<dbReference type="AlphaFoldDB" id="A0A1U7LQR1"/>
<keyword evidence="11 13" id="KW-0496">Mitochondrion</keyword>
<dbReference type="STRING" id="1198029.A0A1U7LQR1"/>
<dbReference type="GO" id="GO:0042802">
    <property type="term" value="F:identical protein binding"/>
    <property type="evidence" value="ECO:0007669"/>
    <property type="project" value="EnsemblFungi"/>
</dbReference>
<evidence type="ECO:0000256" key="9">
    <source>
        <dbReference type="ARBA" id="ARBA00022989"/>
    </source>
</evidence>
<keyword evidence="8 13" id="KW-0809">Transit peptide</keyword>
<sequence length="437" mass="50212">MAAFLSRRCIAAIRKSPNYFFSTRYYSSEPPKQHDQRSVTSSLLDNALARDPIKSPPESPEHSQPHKTPGRAANTEFRHAFETSADKKRNSAGRWIIGGSAFAALSTFLYLGREWNNPLNEGRAERAPNGNSILGYWERAKARLDDNFDEYKKPVFEKLLHDPLPEPYQRPYTLVLELDDTLIHSEWSREYGWRTAKRPGLDYFLNYLAQAYEIVIFTRQYSTTAAPIVTKLDPYRSCVSASLFREHSRFEDGNVIKDLSHLNRDLSKVILVDVNPVSWSLQPENAAPIKTWNGDPNDRELVRMIPFFEYIAATSVPDVRPLLKSYEGKDIATEYAIREARLKEQLLNDRQKHGRWSGALIGKRKEVPKLATDRAREQWQRAYVEFQKQIEEHGEEILAEEKRREQEQLSQMSTSIIGMVSGGFSKPANTSQSTKEN</sequence>
<feature type="domain" description="FCP1 homology" evidence="16">
    <location>
        <begin position="167"/>
        <end position="311"/>
    </location>
</feature>
<evidence type="ECO:0000256" key="8">
    <source>
        <dbReference type="ARBA" id="ARBA00022946"/>
    </source>
</evidence>
<evidence type="ECO:0000256" key="3">
    <source>
        <dbReference type="ARBA" id="ARBA00020799"/>
    </source>
</evidence>
<evidence type="ECO:0000313" key="18">
    <source>
        <dbReference type="Proteomes" id="UP000186594"/>
    </source>
</evidence>
<dbReference type="PANTHER" id="PTHR12210">
    <property type="entry name" value="DULLARD PROTEIN PHOSPHATASE"/>
    <property type="match status" value="1"/>
</dbReference>
<evidence type="ECO:0000256" key="10">
    <source>
        <dbReference type="ARBA" id="ARBA00023010"/>
    </source>
</evidence>
<evidence type="ECO:0000256" key="14">
    <source>
        <dbReference type="SAM" id="Coils"/>
    </source>
</evidence>
<dbReference type="Proteomes" id="UP000186594">
    <property type="component" value="Unassembled WGS sequence"/>
</dbReference>
<evidence type="ECO:0000259" key="16">
    <source>
        <dbReference type="PROSITE" id="PS50969"/>
    </source>
</evidence>
<comment type="subcellular location">
    <subcellularLocation>
        <location evidence="1 13">Mitochondrion inner membrane</location>
        <topology evidence="1 13">Single-pass membrane protein</topology>
    </subcellularLocation>
</comment>
<feature type="region of interest" description="Disordered" evidence="15">
    <location>
        <begin position="50"/>
        <end position="73"/>
    </location>
</feature>
<dbReference type="InterPro" id="IPR023214">
    <property type="entry name" value="HAD_sf"/>
</dbReference>
<evidence type="ECO:0000256" key="4">
    <source>
        <dbReference type="ARBA" id="ARBA00022448"/>
    </source>
</evidence>
<dbReference type="GO" id="GO:0005744">
    <property type="term" value="C:TIM23 mitochondrial import inner membrane translocase complex"/>
    <property type="evidence" value="ECO:0007669"/>
    <property type="project" value="UniProtKB-UniRule"/>
</dbReference>
<keyword evidence="10 13" id="KW-0811">Translocation</keyword>
<dbReference type="Gene3D" id="3.40.50.1000">
    <property type="entry name" value="HAD superfamily/HAD-like"/>
    <property type="match status" value="1"/>
</dbReference>
<name>A0A1U7LQR1_NEOID</name>
<dbReference type="OrthoDB" id="287041at2759"/>
<keyword evidence="6" id="KW-0999">Mitochondrion inner membrane</keyword>
<keyword evidence="18" id="KW-1185">Reference proteome</keyword>
<keyword evidence="7 13" id="KW-0653">Protein transport</keyword>
<evidence type="ECO:0000256" key="6">
    <source>
        <dbReference type="ARBA" id="ARBA00022792"/>
    </source>
</evidence>
<comment type="function">
    <text evidence="13">Essential component of the TIM23 complex, a complex that mediates the translocation of transit peptide-containing proteins across the mitochondrial inner membrane.</text>
</comment>
<evidence type="ECO:0000256" key="11">
    <source>
        <dbReference type="ARBA" id="ARBA00023128"/>
    </source>
</evidence>
<dbReference type="InterPro" id="IPR050365">
    <property type="entry name" value="TIM50"/>
</dbReference>
<evidence type="ECO:0000256" key="12">
    <source>
        <dbReference type="ARBA" id="ARBA00023136"/>
    </source>
</evidence>
<dbReference type="GO" id="GO:0030943">
    <property type="term" value="F:mitochondrion targeting sequence binding"/>
    <property type="evidence" value="ECO:0007669"/>
    <property type="project" value="EnsemblFungi"/>
</dbReference>
<keyword evidence="5" id="KW-0812">Transmembrane</keyword>
<keyword evidence="9" id="KW-1133">Transmembrane helix</keyword>
<dbReference type="SUPFAM" id="SSF56784">
    <property type="entry name" value="HAD-like"/>
    <property type="match status" value="1"/>
</dbReference>
<dbReference type="GO" id="GO:0030150">
    <property type="term" value="P:protein import into mitochondrial matrix"/>
    <property type="evidence" value="ECO:0007669"/>
    <property type="project" value="EnsemblFungi"/>
</dbReference>
<dbReference type="GO" id="GO:0008320">
    <property type="term" value="F:protein transmembrane transporter activity"/>
    <property type="evidence" value="ECO:0007669"/>
    <property type="project" value="EnsemblFungi"/>
</dbReference>
<dbReference type="Pfam" id="PF03031">
    <property type="entry name" value="NIF"/>
    <property type="match status" value="1"/>
</dbReference>
<accession>A0A1U7LQR1</accession>
<organism evidence="17 18">
    <name type="scientific">Neolecta irregularis (strain DAH-3)</name>
    <dbReference type="NCBI Taxonomy" id="1198029"/>
    <lineage>
        <taxon>Eukaryota</taxon>
        <taxon>Fungi</taxon>
        <taxon>Dikarya</taxon>
        <taxon>Ascomycota</taxon>
        <taxon>Taphrinomycotina</taxon>
        <taxon>Neolectales</taxon>
        <taxon>Neolectaceae</taxon>
        <taxon>Neolecta</taxon>
    </lineage>
</organism>
<dbReference type="InterPro" id="IPR004274">
    <property type="entry name" value="FCP1_dom"/>
</dbReference>
<evidence type="ECO:0000313" key="17">
    <source>
        <dbReference type="EMBL" id="OLL24969.1"/>
    </source>
</evidence>
<dbReference type="FunFam" id="3.40.50.1000:FF:000019">
    <property type="entry name" value="Mitochondrial import inner membrane translocase subunit TIM50"/>
    <property type="match status" value="1"/>
</dbReference>
<dbReference type="GO" id="GO:0046902">
    <property type="term" value="P:regulation of mitochondrial membrane permeability"/>
    <property type="evidence" value="ECO:0007669"/>
    <property type="project" value="EnsemblFungi"/>
</dbReference>
<feature type="coiled-coil region" evidence="14">
    <location>
        <begin position="376"/>
        <end position="403"/>
    </location>
</feature>
<dbReference type="SMART" id="SM00577">
    <property type="entry name" value="CPDc"/>
    <property type="match status" value="1"/>
</dbReference>
<gene>
    <name evidence="17" type="ORF">NEOLI_003113</name>
</gene>
<keyword evidence="14" id="KW-0175">Coiled coil</keyword>
<proteinExistence type="inferred from homology"/>
<evidence type="ECO:0000256" key="5">
    <source>
        <dbReference type="ARBA" id="ARBA00022692"/>
    </source>
</evidence>
<comment type="subunit">
    <text evidence="13">Component of the TIM23 complex.</text>
</comment>